<keyword evidence="7" id="KW-0408">Iron</keyword>
<dbReference type="InterPro" id="IPR036942">
    <property type="entry name" value="Beta-barrel_TonB_sf"/>
</dbReference>
<reference evidence="15 16" key="1">
    <citation type="submission" date="2021-03" db="EMBL/GenBank/DDBJ databases">
        <title>The complete genome sequence of Acetobacter sacchari TBRC 11175.</title>
        <authorList>
            <person name="Charoenyingcharoen P."/>
            <person name="Yukphan P."/>
        </authorList>
    </citation>
    <scope>NUCLEOTIDE SEQUENCE [LARGE SCALE GENOMIC DNA]</scope>
    <source>
        <strain evidence="15 16">TBRC 11175</strain>
    </source>
</reference>
<keyword evidence="5 11" id="KW-0812">Transmembrane</keyword>
<keyword evidence="4" id="KW-0410">Iron transport</keyword>
<feature type="region of interest" description="Disordered" evidence="12">
    <location>
        <begin position="32"/>
        <end position="53"/>
    </location>
</feature>
<dbReference type="Gene3D" id="2.40.170.20">
    <property type="entry name" value="TonB-dependent receptor, beta-barrel domain"/>
    <property type="match status" value="1"/>
</dbReference>
<sequence>MTLKKVSLCSTIFVACSVFVARPYSQAIAASHHSHTKSRSKAEASVNAKSAAPLKSVTHTKPHTRLMATQAETVSVQASHRALGGGMMERQTVAKTISSVNQEYISKQSPLVNPGVLVSSLPGVQGNNEGPLSTTSETIHIRGLDQTQIGMVYEGMPLADPFTYSAYTSAMVDNENLASVSVSQGSSDLTAPTYNADGAQMTLNLRHPSKKFGVYVEASGGTHSTNKEFLRVDTGEIGHSGVTGFVSGSYSSANLWRGPGDMYRWHLDAALEKQWGRRSNSELIFSYNYANQTEWLYPTLAQWHEYGDSYNTSSKYTAGNTSYYKLNTKATNAIVGTIKNHFDFGGGLTLDAQPYAVETYGPNNYGVSIPTSNGYFGSEKYATLDGYSPGGGNVTAISIHPWVQTSSGLNLIGAWKKGNNTVKFSYWYSYVVHTEYQNHYVVDSHGGYSENNGYLKVGGRALTQYDINGMQQSNTLALEDELRLFHDRLTINAGLRTNMISREFTESVPGADPYKSVKNMFIPAPQLLISYKIDPENQIYINGTTGYRAPSSFQSQVATYSFTSPVVASSPLSDYRPEYMIGEEIGFRHYGPIMFNVAGFNYNLTHHQISSSTYLPNSTLIVSQPIDAGGETARGVQAEISTRPWHHISAYASGQYMHTSVGNNIAYDGDYFRTKGKQEVASPKFLAALGLTYDDGTTFGNFNFRYSDSQYSTLMNDQGIPAYFTADLSFGRYLPKVGRFHPKAMLSLTNLGDVHYLSSMTGYSVTAAKSITGIYGKTVSGSNPSYNVGSGFAAVVTIAGTFE</sequence>
<feature type="chain" id="PRO_5045643363" evidence="13">
    <location>
        <begin position="21"/>
        <end position="803"/>
    </location>
</feature>
<evidence type="ECO:0000313" key="15">
    <source>
        <dbReference type="EMBL" id="MBO1360681.1"/>
    </source>
</evidence>
<organism evidence="15 16">
    <name type="scientific">Acetobacter sacchari</name>
    <dbReference type="NCBI Taxonomy" id="2661687"/>
    <lineage>
        <taxon>Bacteria</taxon>
        <taxon>Pseudomonadati</taxon>
        <taxon>Pseudomonadota</taxon>
        <taxon>Alphaproteobacteria</taxon>
        <taxon>Acetobacterales</taxon>
        <taxon>Acetobacteraceae</taxon>
        <taxon>Acetobacter</taxon>
    </lineage>
</organism>
<dbReference type="InterPro" id="IPR012910">
    <property type="entry name" value="Plug_dom"/>
</dbReference>
<gene>
    <name evidence="15" type="ORF">J2D73_12870</name>
</gene>
<evidence type="ECO:0000256" key="7">
    <source>
        <dbReference type="ARBA" id="ARBA00023004"/>
    </source>
</evidence>
<keyword evidence="8" id="KW-0406">Ion transport</keyword>
<dbReference type="EMBL" id="JAFVMF010000013">
    <property type="protein sequence ID" value="MBO1360681.1"/>
    <property type="molecule type" value="Genomic_DNA"/>
</dbReference>
<evidence type="ECO:0000256" key="10">
    <source>
        <dbReference type="ARBA" id="ARBA00023237"/>
    </source>
</evidence>
<dbReference type="PROSITE" id="PS51257">
    <property type="entry name" value="PROKAR_LIPOPROTEIN"/>
    <property type="match status" value="1"/>
</dbReference>
<evidence type="ECO:0000256" key="5">
    <source>
        <dbReference type="ARBA" id="ARBA00022692"/>
    </source>
</evidence>
<proteinExistence type="inferred from homology"/>
<evidence type="ECO:0000256" key="8">
    <source>
        <dbReference type="ARBA" id="ARBA00023065"/>
    </source>
</evidence>
<protein>
    <submittedName>
        <fullName evidence="15">TonB-dependent receptor</fullName>
    </submittedName>
</protein>
<evidence type="ECO:0000256" key="1">
    <source>
        <dbReference type="ARBA" id="ARBA00004571"/>
    </source>
</evidence>
<dbReference type="PANTHER" id="PTHR32552:SF89">
    <property type="entry name" value="CATECHOLATE SIDEROPHORE RECEPTOR FIU"/>
    <property type="match status" value="1"/>
</dbReference>
<evidence type="ECO:0000256" key="6">
    <source>
        <dbReference type="ARBA" id="ARBA00022729"/>
    </source>
</evidence>
<feature type="signal peptide" evidence="13">
    <location>
        <begin position="1"/>
        <end position="20"/>
    </location>
</feature>
<dbReference type="PANTHER" id="PTHR32552">
    <property type="entry name" value="FERRICHROME IRON RECEPTOR-RELATED"/>
    <property type="match status" value="1"/>
</dbReference>
<keyword evidence="2 11" id="KW-0813">Transport</keyword>
<dbReference type="SUPFAM" id="SSF56935">
    <property type="entry name" value="Porins"/>
    <property type="match status" value="1"/>
</dbReference>
<keyword evidence="10 11" id="KW-0998">Cell outer membrane</keyword>
<evidence type="ECO:0000256" key="3">
    <source>
        <dbReference type="ARBA" id="ARBA00022452"/>
    </source>
</evidence>
<evidence type="ECO:0000256" key="4">
    <source>
        <dbReference type="ARBA" id="ARBA00022496"/>
    </source>
</evidence>
<dbReference type="Proteomes" id="UP000664771">
    <property type="component" value="Unassembled WGS sequence"/>
</dbReference>
<comment type="subcellular location">
    <subcellularLocation>
        <location evidence="1 11">Cell outer membrane</location>
        <topology evidence="1 11">Multi-pass membrane protein</topology>
    </subcellularLocation>
</comment>
<feature type="domain" description="TonB-dependent receptor plug" evidence="14">
    <location>
        <begin position="91"/>
        <end position="190"/>
    </location>
</feature>
<name>A0ABS3LXQ2_9PROT</name>
<evidence type="ECO:0000256" key="12">
    <source>
        <dbReference type="SAM" id="MobiDB-lite"/>
    </source>
</evidence>
<dbReference type="PROSITE" id="PS52016">
    <property type="entry name" value="TONB_DEPENDENT_REC_3"/>
    <property type="match status" value="1"/>
</dbReference>
<comment type="similarity">
    <text evidence="11">Belongs to the TonB-dependent receptor family.</text>
</comment>
<evidence type="ECO:0000256" key="11">
    <source>
        <dbReference type="PROSITE-ProRule" id="PRU01360"/>
    </source>
</evidence>
<evidence type="ECO:0000313" key="16">
    <source>
        <dbReference type="Proteomes" id="UP000664771"/>
    </source>
</evidence>
<dbReference type="InterPro" id="IPR037066">
    <property type="entry name" value="Plug_dom_sf"/>
</dbReference>
<evidence type="ECO:0000259" key="14">
    <source>
        <dbReference type="Pfam" id="PF07715"/>
    </source>
</evidence>
<dbReference type="RefSeq" id="WP_207881937.1">
    <property type="nucleotide sequence ID" value="NZ_JAFVMF010000013.1"/>
</dbReference>
<evidence type="ECO:0000256" key="9">
    <source>
        <dbReference type="ARBA" id="ARBA00023136"/>
    </source>
</evidence>
<accession>A0ABS3LXQ2</accession>
<keyword evidence="16" id="KW-1185">Reference proteome</keyword>
<evidence type="ECO:0000256" key="2">
    <source>
        <dbReference type="ARBA" id="ARBA00022448"/>
    </source>
</evidence>
<keyword evidence="9 11" id="KW-0472">Membrane</keyword>
<keyword evidence="6 13" id="KW-0732">Signal</keyword>
<dbReference type="InterPro" id="IPR039426">
    <property type="entry name" value="TonB-dep_rcpt-like"/>
</dbReference>
<keyword evidence="15" id="KW-0675">Receptor</keyword>
<keyword evidence="3 11" id="KW-1134">Transmembrane beta strand</keyword>
<comment type="caution">
    <text evidence="15">The sequence shown here is derived from an EMBL/GenBank/DDBJ whole genome shotgun (WGS) entry which is preliminary data.</text>
</comment>
<evidence type="ECO:0000256" key="13">
    <source>
        <dbReference type="SAM" id="SignalP"/>
    </source>
</evidence>
<dbReference type="Gene3D" id="2.170.130.10">
    <property type="entry name" value="TonB-dependent receptor, plug domain"/>
    <property type="match status" value="1"/>
</dbReference>
<dbReference type="Pfam" id="PF07715">
    <property type="entry name" value="Plug"/>
    <property type="match status" value="1"/>
</dbReference>